<dbReference type="SMART" id="SM00085">
    <property type="entry name" value="PA2c"/>
    <property type="match status" value="1"/>
</dbReference>
<comment type="cofactor">
    <cofactor evidence="1">
        <name>Ca(2+)</name>
        <dbReference type="ChEBI" id="CHEBI:29108"/>
    </cofactor>
</comment>
<evidence type="ECO:0000313" key="12">
    <source>
        <dbReference type="Ensembl" id="ENSORLP00000035018.1"/>
    </source>
</evidence>
<organism evidence="12 13">
    <name type="scientific">Oryzias latipes</name>
    <name type="common">Japanese rice fish</name>
    <name type="synonym">Japanese killifish</name>
    <dbReference type="NCBI Taxonomy" id="8090"/>
    <lineage>
        <taxon>Eukaryota</taxon>
        <taxon>Metazoa</taxon>
        <taxon>Chordata</taxon>
        <taxon>Craniata</taxon>
        <taxon>Vertebrata</taxon>
        <taxon>Euteleostomi</taxon>
        <taxon>Actinopterygii</taxon>
        <taxon>Neopterygii</taxon>
        <taxon>Teleostei</taxon>
        <taxon>Neoteleostei</taxon>
        <taxon>Acanthomorphata</taxon>
        <taxon>Ovalentaria</taxon>
        <taxon>Atherinomorphae</taxon>
        <taxon>Beloniformes</taxon>
        <taxon>Adrianichthyidae</taxon>
        <taxon>Oryziinae</taxon>
        <taxon>Oryzias</taxon>
    </lineage>
</organism>
<feature type="region of interest" description="Disordered" evidence="10">
    <location>
        <begin position="331"/>
        <end position="517"/>
    </location>
</feature>
<evidence type="ECO:0000256" key="4">
    <source>
        <dbReference type="ARBA" id="ARBA00022525"/>
    </source>
</evidence>
<feature type="compositionally biased region" description="Basic and acidic residues" evidence="10">
    <location>
        <begin position="289"/>
        <end position="298"/>
    </location>
</feature>
<dbReference type="CTD" id="147011"/>
<accession>A0A3B3HUI2</accession>
<evidence type="ECO:0000256" key="7">
    <source>
        <dbReference type="ARBA" id="ARBA00022837"/>
    </source>
</evidence>
<feature type="region of interest" description="Disordered" evidence="10">
    <location>
        <begin position="287"/>
        <end position="308"/>
    </location>
</feature>
<dbReference type="PROSITE" id="PS00118">
    <property type="entry name" value="PA2_HIS"/>
    <property type="match status" value="1"/>
</dbReference>
<dbReference type="GO" id="GO:0046872">
    <property type="term" value="F:metal ion binding"/>
    <property type="evidence" value="ECO:0007669"/>
    <property type="project" value="UniProtKB-KW"/>
</dbReference>
<dbReference type="RefSeq" id="XP_004075617.1">
    <property type="nucleotide sequence ID" value="XM_004075569.4"/>
</dbReference>
<feature type="compositionally biased region" description="Basic and acidic residues" evidence="10">
    <location>
        <begin position="373"/>
        <end position="384"/>
    </location>
</feature>
<dbReference type="GeneTree" id="ENSGT00940000165341"/>
<feature type="compositionally biased region" description="Basic residues" evidence="10">
    <location>
        <begin position="698"/>
        <end position="707"/>
    </location>
</feature>
<feature type="compositionally biased region" description="Polar residues" evidence="10">
    <location>
        <begin position="415"/>
        <end position="430"/>
    </location>
</feature>
<dbReference type="GeneID" id="101162698"/>
<dbReference type="STRING" id="8090.ENSORLP00000035018"/>
<reference evidence="12 13" key="1">
    <citation type="journal article" date="2007" name="Nature">
        <title>The medaka draft genome and insights into vertebrate genome evolution.</title>
        <authorList>
            <person name="Kasahara M."/>
            <person name="Naruse K."/>
            <person name="Sasaki S."/>
            <person name="Nakatani Y."/>
            <person name="Qu W."/>
            <person name="Ahsan B."/>
            <person name="Yamada T."/>
            <person name="Nagayasu Y."/>
            <person name="Doi K."/>
            <person name="Kasai Y."/>
            <person name="Jindo T."/>
            <person name="Kobayashi D."/>
            <person name="Shimada A."/>
            <person name="Toyoda A."/>
            <person name="Kuroki Y."/>
            <person name="Fujiyama A."/>
            <person name="Sasaki T."/>
            <person name="Shimizu A."/>
            <person name="Asakawa S."/>
            <person name="Shimizu N."/>
            <person name="Hashimoto S."/>
            <person name="Yang J."/>
            <person name="Lee Y."/>
            <person name="Matsushima K."/>
            <person name="Sugano S."/>
            <person name="Sakaizumi M."/>
            <person name="Narita T."/>
            <person name="Ohishi K."/>
            <person name="Haga S."/>
            <person name="Ohta F."/>
            <person name="Nomoto H."/>
            <person name="Nogata K."/>
            <person name="Morishita T."/>
            <person name="Endo T."/>
            <person name="Shin-I T."/>
            <person name="Takeda H."/>
            <person name="Morishita S."/>
            <person name="Kohara Y."/>
        </authorList>
    </citation>
    <scope>NUCLEOTIDE SEQUENCE [LARGE SCALE GENOMIC DNA]</scope>
    <source>
        <strain evidence="12 13">Hd-rR</strain>
    </source>
</reference>
<evidence type="ECO:0000256" key="2">
    <source>
        <dbReference type="ARBA" id="ARBA00004613"/>
    </source>
</evidence>
<feature type="region of interest" description="Disordered" evidence="10">
    <location>
        <begin position="692"/>
        <end position="779"/>
    </location>
</feature>
<dbReference type="GO" id="GO:0004623">
    <property type="term" value="F:phospholipase A2 activity"/>
    <property type="evidence" value="ECO:0007669"/>
    <property type="project" value="UniProtKB-EC"/>
</dbReference>
<keyword evidence="9" id="KW-1015">Disulfide bond</keyword>
<keyword evidence="4" id="KW-0964">Secreted</keyword>
<comment type="subcellular location">
    <subcellularLocation>
        <location evidence="2">Secreted</location>
    </subcellularLocation>
</comment>
<dbReference type="GO" id="GO:0005576">
    <property type="term" value="C:extracellular region"/>
    <property type="evidence" value="ECO:0007669"/>
    <property type="project" value="UniProtKB-SubCell"/>
</dbReference>
<dbReference type="PANTHER" id="PTHR12253">
    <property type="entry name" value="RH14732P"/>
    <property type="match status" value="1"/>
</dbReference>
<evidence type="ECO:0000256" key="9">
    <source>
        <dbReference type="ARBA" id="ARBA00023157"/>
    </source>
</evidence>
<dbReference type="KEGG" id="ola:101162698"/>
<keyword evidence="6" id="KW-0378">Hydrolase</keyword>
<evidence type="ECO:0000313" key="13">
    <source>
        <dbReference type="Proteomes" id="UP000001038"/>
    </source>
</evidence>
<dbReference type="InterPro" id="IPR036444">
    <property type="entry name" value="PLipase_A2_dom_sf"/>
</dbReference>
<gene>
    <name evidence="12" type="primary">proca1</name>
</gene>
<sequence>MWSVFFVFLSYLDRNVVKGDFLRSAPEAEKESKEMFSVINGTFCAKMSMVGENFLYQVSDGAEVVRTVVSPAGKLVNCSIIVNQIQVKSFMHECRLGLLDHRGGQLMDARFARLDETKGMCREFSSTSRQNQSAKASRRSKRGFTYPGTLWCGAGNMADHYNQLGEFAQTDSCCRTHDHCQHVIHPFSSNFGYTNFKWLSISHCDCDETLKECLRKVNDTSSRVVGQAFFNVLTVPCFEFAYEEQCVERHWYGLCKGYKKVPVAVLKESAPYDFGGIQVIDELTVAPPKKHDGDEKPESATQSTVSEPSLRNVVMAAEDFIKVLATVSTSQSSPVDSEKGEAQSSEKKKKKKTGQKKKTGRKQKGKSRRRKQKTEAGVKTEERAVVSSPDSKAEEVLALRNVFSESHTHTKMNTDIDNSYDATRGNSEASNEVMKDEPEKGQDGVSAQSHLRVQKKPADSGVNKDITPSPSTVSVLRDAKTGQGMKKGAKVKETISAEDLNKEENTGVAPVPSTTQSTQTAQQSFGELLRTAGDLTAIHKVRRERLKVRGGRDPRKNRIKVSVVAEQHSFPLDNLNVILPTTSIPPSDLNLPHKTDTNRDKIQVTVLSSNLGVLKKQRSKDRESRYRRRKTILPAPSENPDFSKSRFGDLPTVLTTPNARLAATPPANTALVLETETQSRWRIFTTATPTVNASLHRQQSRHQRKSREKATALDGGISVPKQTEEVTPAASPDNAIATEKSQLTSAGPAMSPLQLSMERARAQFNRKKKRKAAQPNRQQ</sequence>
<evidence type="ECO:0000256" key="6">
    <source>
        <dbReference type="ARBA" id="ARBA00022801"/>
    </source>
</evidence>
<dbReference type="Bgee" id="ENSORLG00000026777">
    <property type="expression patterns" value="Expressed in brain and 2 other cell types or tissues"/>
</dbReference>
<reference evidence="12" key="3">
    <citation type="submission" date="2025-09" db="UniProtKB">
        <authorList>
            <consortium name="Ensembl"/>
        </authorList>
    </citation>
    <scope>IDENTIFICATION</scope>
    <source>
        <strain evidence="12">Hd-rR</strain>
    </source>
</reference>
<evidence type="ECO:0000259" key="11">
    <source>
        <dbReference type="SMART" id="SM00085"/>
    </source>
</evidence>
<feature type="domain" description="Phospholipase A2-like central" evidence="11">
    <location>
        <begin position="135"/>
        <end position="256"/>
    </location>
</feature>
<keyword evidence="8" id="KW-0443">Lipid metabolism</keyword>
<protein>
    <recommendedName>
        <fullName evidence="3">phospholipase A2</fullName>
        <ecNumber evidence="3">3.1.1.4</ecNumber>
    </recommendedName>
</protein>
<feature type="compositionally biased region" description="Basic and acidic residues" evidence="10">
    <location>
        <begin position="433"/>
        <end position="442"/>
    </location>
</feature>
<dbReference type="InterPro" id="IPR016090">
    <property type="entry name" value="PLA2-like_dom"/>
</dbReference>
<dbReference type="InterPro" id="IPR033113">
    <property type="entry name" value="PLA2_histidine"/>
</dbReference>
<keyword evidence="7" id="KW-0106">Calcium</keyword>
<dbReference type="Proteomes" id="UP000001038">
    <property type="component" value="Chromosome 13"/>
</dbReference>
<evidence type="ECO:0000256" key="5">
    <source>
        <dbReference type="ARBA" id="ARBA00022723"/>
    </source>
</evidence>
<dbReference type="Gene3D" id="1.20.90.10">
    <property type="entry name" value="Phospholipase A2 domain"/>
    <property type="match status" value="1"/>
</dbReference>
<keyword evidence="5" id="KW-0479">Metal-binding</keyword>
<dbReference type="GO" id="GO:0050482">
    <property type="term" value="P:arachidonate secretion"/>
    <property type="evidence" value="ECO:0007669"/>
    <property type="project" value="InterPro"/>
</dbReference>
<evidence type="ECO:0000256" key="10">
    <source>
        <dbReference type="SAM" id="MobiDB-lite"/>
    </source>
</evidence>
<evidence type="ECO:0000256" key="8">
    <source>
        <dbReference type="ARBA" id="ARBA00023098"/>
    </source>
</evidence>
<dbReference type="InParanoid" id="A0A3B3HUI2"/>
<feature type="compositionally biased region" description="Basic residues" evidence="10">
    <location>
        <begin position="347"/>
        <end position="372"/>
    </location>
</feature>
<dbReference type="Pfam" id="PF05826">
    <property type="entry name" value="Phospholip_A2_2"/>
    <property type="match status" value="1"/>
</dbReference>
<dbReference type="EC" id="3.1.1.4" evidence="3"/>
<name>A0A3B3HUI2_ORYLA</name>
<feature type="compositionally biased region" description="Basic and acidic residues" evidence="10">
    <location>
        <begin position="336"/>
        <end position="346"/>
    </location>
</feature>
<dbReference type="Ensembl" id="ENSORLT00000027117.1">
    <property type="protein sequence ID" value="ENSORLP00000035018.1"/>
    <property type="gene ID" value="ENSORLG00000026777.1"/>
</dbReference>
<dbReference type="GO" id="GO:0006644">
    <property type="term" value="P:phospholipid metabolic process"/>
    <property type="evidence" value="ECO:0007669"/>
    <property type="project" value="InterPro"/>
</dbReference>
<dbReference type="FunFam" id="1.20.90.10:FF:000002">
    <property type="entry name" value="Phospholipase A2 group III"/>
    <property type="match status" value="1"/>
</dbReference>
<dbReference type="CDD" id="cd04704">
    <property type="entry name" value="PLA2_bee_venom_like"/>
    <property type="match status" value="1"/>
</dbReference>
<feature type="compositionally biased region" description="Polar residues" evidence="10">
    <location>
        <begin position="299"/>
        <end position="308"/>
    </location>
</feature>
<dbReference type="AlphaFoldDB" id="A0A3B3HUI2"/>
<evidence type="ECO:0000256" key="3">
    <source>
        <dbReference type="ARBA" id="ARBA00013278"/>
    </source>
</evidence>
<dbReference type="SUPFAM" id="SSF48619">
    <property type="entry name" value="Phospholipase A2, PLA2"/>
    <property type="match status" value="1"/>
</dbReference>
<proteinExistence type="predicted"/>
<dbReference type="OrthoDB" id="6075074at2759"/>
<reference evidence="12" key="2">
    <citation type="submission" date="2025-08" db="UniProtKB">
        <authorList>
            <consortium name="Ensembl"/>
        </authorList>
    </citation>
    <scope>IDENTIFICATION</scope>
    <source>
        <strain evidence="12">Hd-rR</strain>
    </source>
</reference>
<evidence type="ECO:0000256" key="1">
    <source>
        <dbReference type="ARBA" id="ARBA00001913"/>
    </source>
</evidence>
<keyword evidence="13" id="KW-1185">Reference proteome</keyword>
<feature type="compositionally biased region" description="Basic and acidic residues" evidence="10">
    <location>
        <begin position="490"/>
        <end position="505"/>
    </location>
</feature>